<protein>
    <submittedName>
        <fullName evidence="2">Uncharacterized protein</fullName>
    </submittedName>
</protein>
<feature type="region of interest" description="Disordered" evidence="1">
    <location>
        <begin position="213"/>
        <end position="252"/>
    </location>
</feature>
<feature type="compositionally biased region" description="Basic and acidic residues" evidence="1">
    <location>
        <begin position="753"/>
        <end position="763"/>
    </location>
</feature>
<feature type="region of interest" description="Disordered" evidence="1">
    <location>
        <begin position="608"/>
        <end position="633"/>
    </location>
</feature>
<feature type="compositionally biased region" description="Polar residues" evidence="1">
    <location>
        <begin position="676"/>
        <end position="685"/>
    </location>
</feature>
<feature type="region of interest" description="Disordered" evidence="1">
    <location>
        <begin position="269"/>
        <end position="306"/>
    </location>
</feature>
<feature type="compositionally biased region" description="Basic residues" evidence="1">
    <location>
        <begin position="663"/>
        <end position="675"/>
    </location>
</feature>
<feature type="compositionally biased region" description="Polar residues" evidence="1">
    <location>
        <begin position="502"/>
        <end position="512"/>
    </location>
</feature>
<feature type="region of interest" description="Disordered" evidence="1">
    <location>
        <begin position="157"/>
        <end position="195"/>
    </location>
</feature>
<evidence type="ECO:0000313" key="3">
    <source>
        <dbReference type="Proteomes" id="UP000799424"/>
    </source>
</evidence>
<gene>
    <name evidence="2" type="ORF">CC86DRAFT_434483</name>
</gene>
<sequence length="847" mass="91528">MSFQTTQHVFQDPYTYYTAFLGTIAPSGGNTNELAQFDDGYTCQTATIGPQDLVGYQQQIRTRAIPYHLAVRFPNRSNGAPLATIIEQGSYSTLNSRASLLSVGRFPSIRVAENTSPSRASHRISRSLDENTLHRIQEHGSQEQDLAAAIMEAHVRPQDWGRSRPILDTTTPMNTIMRDAPQSPGSHIGGTDMDSDHWKPKGFLRGVLHNVRAASRPRSRSPSMTHIVEARDDRSEASDGSPLCQLPGHNHPRQETDVEIARVLHSAQKECLDTPLTPIESSQARSRKIPMTDPQTPAATYPPLLESSLPLFEPDSAFGQVPHLLSPPPATRSRERSSSVRLVPPEPRDVACVDGTAGLPTLSTHNDHISARQTFDGASETKHSSSSLKTDTRVRGASRNASFCSTMSTSYSGTVLGVDLDLHHETPQAFTPQMAELERQASISESPDSPLATTTQPTGCSITSSALPSLLPIAAASGIVQPNYNTPKISFYSPSGRLIQPEGSSSPETSAFNHGVSPTARTPNHNKTKGLSAQHTLTATACLPPARPTLLPMTTPPSSSAPLPYHLRHHHNYRHPERSHIESCESLLEHASAVNGCGGIVRTSSFALRSRTRSSPPITNHPSSEHKQHRSPKSILHDLKGDMSFYKSRYIARAAQSCGPTPKSKRKGNKLHKRQAASQTSTVQHASKLRTRSNGAEKSNHRKTSKTTLAPLASYALRICFCQPYDGAGMPSRTDPACTTQHSRPTHAAANTESDRHTQREAAARPLTATHGQASDRRSKTNSSARPHARIRSDSAVSVGAAVRVAVVGGTFTDTAPRVPTNPPILSTHPSIGRSSPQPAASEPAGR</sequence>
<feature type="compositionally biased region" description="Polar residues" evidence="1">
    <location>
        <begin position="608"/>
        <end position="622"/>
    </location>
</feature>
<reference evidence="2" key="1">
    <citation type="journal article" date="2020" name="Stud. Mycol.">
        <title>101 Dothideomycetes genomes: a test case for predicting lifestyles and emergence of pathogens.</title>
        <authorList>
            <person name="Haridas S."/>
            <person name="Albert R."/>
            <person name="Binder M."/>
            <person name="Bloem J."/>
            <person name="Labutti K."/>
            <person name="Salamov A."/>
            <person name="Andreopoulos B."/>
            <person name="Baker S."/>
            <person name="Barry K."/>
            <person name="Bills G."/>
            <person name="Bluhm B."/>
            <person name="Cannon C."/>
            <person name="Castanera R."/>
            <person name="Culley D."/>
            <person name="Daum C."/>
            <person name="Ezra D."/>
            <person name="Gonzalez J."/>
            <person name="Henrissat B."/>
            <person name="Kuo A."/>
            <person name="Liang C."/>
            <person name="Lipzen A."/>
            <person name="Lutzoni F."/>
            <person name="Magnuson J."/>
            <person name="Mondo S."/>
            <person name="Nolan M."/>
            <person name="Ohm R."/>
            <person name="Pangilinan J."/>
            <person name="Park H.-J."/>
            <person name="Ramirez L."/>
            <person name="Alfaro M."/>
            <person name="Sun H."/>
            <person name="Tritt A."/>
            <person name="Yoshinaga Y."/>
            <person name="Zwiers L.-H."/>
            <person name="Turgeon B."/>
            <person name="Goodwin S."/>
            <person name="Spatafora J."/>
            <person name="Crous P."/>
            <person name="Grigoriev I."/>
        </authorList>
    </citation>
    <scope>NUCLEOTIDE SEQUENCE</scope>
    <source>
        <strain evidence="2">CBS 113818</strain>
    </source>
</reference>
<keyword evidence="3" id="KW-1185">Reference proteome</keyword>
<feature type="compositionally biased region" description="Polar residues" evidence="1">
    <location>
        <begin position="519"/>
        <end position="529"/>
    </location>
</feature>
<feature type="region of interest" description="Disordered" evidence="1">
    <location>
        <begin position="813"/>
        <end position="847"/>
    </location>
</feature>
<feature type="compositionally biased region" description="Basic and acidic residues" evidence="1">
    <location>
        <begin position="228"/>
        <end position="237"/>
    </location>
</feature>
<dbReference type="AlphaFoldDB" id="A0A6A7ABL9"/>
<feature type="region of interest" description="Disordered" evidence="1">
    <location>
        <begin position="656"/>
        <end position="707"/>
    </location>
</feature>
<name>A0A6A7ABL9_9PLEO</name>
<dbReference type="OrthoDB" id="3800943at2759"/>
<feature type="region of interest" description="Disordered" evidence="1">
    <location>
        <begin position="374"/>
        <end position="393"/>
    </location>
</feature>
<feature type="region of interest" description="Disordered" evidence="1">
    <location>
        <begin position="319"/>
        <end position="349"/>
    </location>
</feature>
<feature type="region of interest" description="Disordered" evidence="1">
    <location>
        <begin position="731"/>
        <end position="795"/>
    </location>
</feature>
<organism evidence="2 3">
    <name type="scientific">Ophiobolus disseminans</name>
    <dbReference type="NCBI Taxonomy" id="1469910"/>
    <lineage>
        <taxon>Eukaryota</taxon>
        <taxon>Fungi</taxon>
        <taxon>Dikarya</taxon>
        <taxon>Ascomycota</taxon>
        <taxon>Pezizomycotina</taxon>
        <taxon>Dothideomycetes</taxon>
        <taxon>Pleosporomycetidae</taxon>
        <taxon>Pleosporales</taxon>
        <taxon>Pleosporineae</taxon>
        <taxon>Phaeosphaeriaceae</taxon>
        <taxon>Ophiobolus</taxon>
    </lineage>
</organism>
<dbReference type="Proteomes" id="UP000799424">
    <property type="component" value="Unassembled WGS sequence"/>
</dbReference>
<feature type="compositionally biased region" description="Polar residues" evidence="1">
    <location>
        <begin position="441"/>
        <end position="458"/>
    </location>
</feature>
<feature type="region of interest" description="Disordered" evidence="1">
    <location>
        <begin position="498"/>
        <end position="529"/>
    </location>
</feature>
<evidence type="ECO:0000256" key="1">
    <source>
        <dbReference type="SAM" id="MobiDB-lite"/>
    </source>
</evidence>
<feature type="compositionally biased region" description="Polar residues" evidence="1">
    <location>
        <begin position="824"/>
        <end position="839"/>
    </location>
</feature>
<accession>A0A6A7ABL9</accession>
<dbReference type="EMBL" id="MU006219">
    <property type="protein sequence ID" value="KAF2830642.1"/>
    <property type="molecule type" value="Genomic_DNA"/>
</dbReference>
<feature type="compositionally biased region" description="Low complexity" evidence="1">
    <location>
        <begin position="213"/>
        <end position="223"/>
    </location>
</feature>
<proteinExistence type="predicted"/>
<feature type="region of interest" description="Disordered" evidence="1">
    <location>
        <begin position="439"/>
        <end position="458"/>
    </location>
</feature>
<evidence type="ECO:0000313" key="2">
    <source>
        <dbReference type="EMBL" id="KAF2830642.1"/>
    </source>
</evidence>